<reference evidence="1" key="1">
    <citation type="submission" date="2018-12" db="EMBL/GenBank/DDBJ databases">
        <authorList>
            <person name="Jadhav K."/>
            <person name="Kushwaha B."/>
            <person name="Jadhav I."/>
        </authorList>
    </citation>
    <scope>NUCLEOTIDE SEQUENCE [LARGE SCALE GENOMIC DNA]</scope>
    <source>
        <strain evidence="1">SBS 10</strain>
    </source>
</reference>
<comment type="caution">
    <text evidence="1">The sequence shown here is derived from an EMBL/GenBank/DDBJ whole genome shotgun (WGS) entry which is preliminary data.</text>
</comment>
<protein>
    <submittedName>
        <fullName evidence="1">Uncharacterized protein</fullName>
    </submittedName>
</protein>
<dbReference type="AlphaFoldDB" id="A0A432JJY4"/>
<proteinExistence type="predicted"/>
<dbReference type="EMBL" id="RXHI01000007">
    <property type="protein sequence ID" value="RUA22910.1"/>
    <property type="molecule type" value="Genomic_DNA"/>
</dbReference>
<sequence length="164" mass="17213">MQLLNGDGEAPGVRAALPSCHGTCRRAMKPQSGPVGQCAVPACVSRRPSIAPMPTATPTVPGLVQRFKFMLREQGGVAGTAGKRKRIELAEAVLPVPLRTPARRTAGFDQAECGSASGTRWDAGARCGCAIQTSAAWTVRNVAATSTAFQSVGRCRVAWCWSTM</sequence>
<gene>
    <name evidence="1" type="ORF">DSL92_02970</name>
</gene>
<evidence type="ECO:0000313" key="1">
    <source>
        <dbReference type="EMBL" id="RUA22910.1"/>
    </source>
</evidence>
<organism evidence="1">
    <name type="scientific">Billgrantia gudaonensis</name>
    <dbReference type="NCBI Taxonomy" id="376427"/>
    <lineage>
        <taxon>Bacteria</taxon>
        <taxon>Pseudomonadati</taxon>
        <taxon>Pseudomonadota</taxon>
        <taxon>Gammaproteobacteria</taxon>
        <taxon>Oceanospirillales</taxon>
        <taxon>Halomonadaceae</taxon>
        <taxon>Billgrantia</taxon>
    </lineage>
</organism>
<name>A0A432JJY4_9GAMM</name>
<accession>A0A432JJY4</accession>